<reference evidence="2" key="1">
    <citation type="journal article" date="2019" name="bioRxiv">
        <title>The Genome of the Zebra Mussel, Dreissena polymorpha: A Resource for Invasive Species Research.</title>
        <authorList>
            <person name="McCartney M.A."/>
            <person name="Auch B."/>
            <person name="Kono T."/>
            <person name="Mallez S."/>
            <person name="Zhang Y."/>
            <person name="Obille A."/>
            <person name="Becker A."/>
            <person name="Abrahante J.E."/>
            <person name="Garbe J."/>
            <person name="Badalamenti J.P."/>
            <person name="Herman A."/>
            <person name="Mangelson H."/>
            <person name="Liachko I."/>
            <person name="Sullivan S."/>
            <person name="Sone E.D."/>
            <person name="Koren S."/>
            <person name="Silverstein K.A.T."/>
            <person name="Beckman K.B."/>
            <person name="Gohl D.M."/>
        </authorList>
    </citation>
    <scope>NUCLEOTIDE SEQUENCE</scope>
    <source>
        <strain evidence="2">Duluth1</strain>
        <tissue evidence="2">Whole animal</tissue>
    </source>
</reference>
<proteinExistence type="predicted"/>
<name>A0A9D4FKC6_DREPO</name>
<feature type="signal peptide" evidence="1">
    <location>
        <begin position="1"/>
        <end position="19"/>
    </location>
</feature>
<evidence type="ECO:0000313" key="2">
    <source>
        <dbReference type="EMBL" id="KAH3798808.1"/>
    </source>
</evidence>
<comment type="caution">
    <text evidence="2">The sequence shown here is derived from an EMBL/GenBank/DDBJ whole genome shotgun (WGS) entry which is preliminary data.</text>
</comment>
<gene>
    <name evidence="2" type="ORF">DPMN_152411</name>
</gene>
<evidence type="ECO:0000313" key="3">
    <source>
        <dbReference type="Proteomes" id="UP000828390"/>
    </source>
</evidence>
<dbReference type="EMBL" id="JAIWYP010000007">
    <property type="protein sequence ID" value="KAH3798808.1"/>
    <property type="molecule type" value="Genomic_DNA"/>
</dbReference>
<keyword evidence="3" id="KW-1185">Reference proteome</keyword>
<reference evidence="2" key="2">
    <citation type="submission" date="2020-11" db="EMBL/GenBank/DDBJ databases">
        <authorList>
            <person name="McCartney M.A."/>
            <person name="Auch B."/>
            <person name="Kono T."/>
            <person name="Mallez S."/>
            <person name="Becker A."/>
            <person name="Gohl D.M."/>
            <person name="Silverstein K.A.T."/>
            <person name="Koren S."/>
            <person name="Bechman K.B."/>
            <person name="Herman A."/>
            <person name="Abrahante J.E."/>
            <person name="Garbe J."/>
        </authorList>
    </citation>
    <scope>NUCLEOTIDE SEQUENCE</scope>
    <source>
        <strain evidence="2">Duluth1</strain>
        <tissue evidence="2">Whole animal</tissue>
    </source>
</reference>
<organism evidence="2 3">
    <name type="scientific">Dreissena polymorpha</name>
    <name type="common">Zebra mussel</name>
    <name type="synonym">Mytilus polymorpha</name>
    <dbReference type="NCBI Taxonomy" id="45954"/>
    <lineage>
        <taxon>Eukaryota</taxon>
        <taxon>Metazoa</taxon>
        <taxon>Spiralia</taxon>
        <taxon>Lophotrochozoa</taxon>
        <taxon>Mollusca</taxon>
        <taxon>Bivalvia</taxon>
        <taxon>Autobranchia</taxon>
        <taxon>Heteroconchia</taxon>
        <taxon>Euheterodonta</taxon>
        <taxon>Imparidentia</taxon>
        <taxon>Neoheterodontei</taxon>
        <taxon>Myida</taxon>
        <taxon>Dreissenoidea</taxon>
        <taxon>Dreissenidae</taxon>
        <taxon>Dreissena</taxon>
    </lineage>
</organism>
<feature type="chain" id="PRO_5038365711" description="Secreted protein" evidence="1">
    <location>
        <begin position="20"/>
        <end position="77"/>
    </location>
</feature>
<evidence type="ECO:0000256" key="1">
    <source>
        <dbReference type="SAM" id="SignalP"/>
    </source>
</evidence>
<protein>
    <recommendedName>
        <fullName evidence="4">Secreted protein</fullName>
    </recommendedName>
</protein>
<dbReference type="AlphaFoldDB" id="A0A9D4FKC6"/>
<dbReference type="Proteomes" id="UP000828390">
    <property type="component" value="Unassembled WGS sequence"/>
</dbReference>
<sequence length="77" mass="8439">MFKCLYLAFCAVVKRLGLEAPQCYGGYKGLEELDFCEEADGATCPQPTQSGHRCGPHGLLYRTSAELVISLNRVSPK</sequence>
<accession>A0A9D4FKC6</accession>
<evidence type="ECO:0008006" key="4">
    <source>
        <dbReference type="Google" id="ProtNLM"/>
    </source>
</evidence>
<keyword evidence="1" id="KW-0732">Signal</keyword>